<dbReference type="InterPro" id="IPR003439">
    <property type="entry name" value="ABC_transporter-like_ATP-bd"/>
</dbReference>
<dbReference type="InterPro" id="IPR050173">
    <property type="entry name" value="ABC_transporter_C-like"/>
</dbReference>
<feature type="transmembrane region" description="Helical" evidence="9">
    <location>
        <begin position="273"/>
        <end position="290"/>
    </location>
</feature>
<dbReference type="OrthoDB" id="6500128at2759"/>
<dbReference type="PROSITE" id="PS00211">
    <property type="entry name" value="ABC_TRANSPORTER_1"/>
    <property type="match status" value="1"/>
</dbReference>
<dbReference type="PANTHER" id="PTHR24223">
    <property type="entry name" value="ATP-BINDING CASSETTE SUB-FAMILY C"/>
    <property type="match status" value="1"/>
</dbReference>
<evidence type="ECO:0000259" key="11">
    <source>
        <dbReference type="PROSITE" id="PS50929"/>
    </source>
</evidence>
<dbReference type="InterPro" id="IPR027417">
    <property type="entry name" value="P-loop_NTPase"/>
</dbReference>
<feature type="transmembrane region" description="Helical" evidence="9">
    <location>
        <begin position="12"/>
        <end position="40"/>
    </location>
</feature>
<feature type="domain" description="ABC transmembrane type-1" evidence="11">
    <location>
        <begin position="390"/>
        <end position="487"/>
    </location>
</feature>
<dbReference type="SUPFAM" id="SSF52540">
    <property type="entry name" value="P-loop containing nucleoside triphosphate hydrolases"/>
    <property type="match status" value="1"/>
</dbReference>
<gene>
    <name evidence="12" type="ORF">EWM64_g7230</name>
</gene>
<evidence type="ECO:0008006" key="14">
    <source>
        <dbReference type="Google" id="ProtNLM"/>
    </source>
</evidence>
<dbReference type="Gene3D" id="1.20.1560.10">
    <property type="entry name" value="ABC transporter type 1, transmembrane domain"/>
    <property type="match status" value="1"/>
</dbReference>
<dbReference type="Proteomes" id="UP000298061">
    <property type="component" value="Unassembled WGS sequence"/>
</dbReference>
<name>A0A4Y9ZPS7_9AGAM</name>
<dbReference type="EMBL" id="SFCI01001096">
    <property type="protein sequence ID" value="TFY76782.1"/>
    <property type="molecule type" value="Genomic_DNA"/>
</dbReference>
<keyword evidence="2" id="KW-0813">Transport</keyword>
<keyword evidence="3 9" id="KW-0812">Transmembrane</keyword>
<dbReference type="PANTHER" id="PTHR24223:SF415">
    <property type="entry name" value="FI20190P1"/>
    <property type="match status" value="1"/>
</dbReference>
<dbReference type="GO" id="GO:0005524">
    <property type="term" value="F:ATP binding"/>
    <property type="evidence" value="ECO:0007669"/>
    <property type="project" value="UniProtKB-KW"/>
</dbReference>
<evidence type="ECO:0000256" key="8">
    <source>
        <dbReference type="SAM" id="MobiDB-lite"/>
    </source>
</evidence>
<sequence>MFSVLWSLTPTLVSVISFFAFVMEGNTLTLPIAFTSIAVFNMIRRPLSAVPSWIVQVLQASGLLIIQSLFPTAPKGFGIENGTFKWNEVEEEESDDHQDNKAPQPKNNGSGADEDAETRSTTISVSASEADDHHFELRDISVMFPDGKLSVVTGPTASGKTALLMALLGELTTLSGRIIMSKNPLNVDEHGLRHSISYAAQSPWLRHQSIKDNILFGYPYDEKRGRRGMGLSGGQKARVALARAFYAPAKYVLLDDPLSAMDTRKARFLFEKLLLGALLAHRTVMAALIFKTRSANFRKCRILDNIAHDSEIITLKKERTVAAKELDAKQLISEPKVDKPATETKATRKLFKEKHLPILALITVTVQVLIVAEKVWIKVTSTVPRLWLCELVEGIVTVHAFSAEQCFLDGLHGRIDLAIKMWYNFWMTSRWLMLNFDVLGALVILLMTFLALVESVSSGTASLCITSAMAFTSNIYWTCQFWTELELDLKCVFSSAWSPVLLIKGHFITVLSNVLSNTLIFCSDKLIVVEDLVIKYVPELPPVLHSISFSLKGQERVGRAAESPPW</sequence>
<feature type="transmembrane region" description="Helical" evidence="9">
    <location>
        <begin position="431"/>
        <end position="453"/>
    </location>
</feature>
<evidence type="ECO:0000256" key="6">
    <source>
        <dbReference type="ARBA" id="ARBA00022989"/>
    </source>
</evidence>
<keyword evidence="13" id="KW-1185">Reference proteome</keyword>
<dbReference type="GO" id="GO:0140359">
    <property type="term" value="F:ABC-type transporter activity"/>
    <property type="evidence" value="ECO:0007669"/>
    <property type="project" value="InterPro"/>
</dbReference>
<evidence type="ECO:0000313" key="12">
    <source>
        <dbReference type="EMBL" id="TFY76782.1"/>
    </source>
</evidence>
<evidence type="ECO:0000256" key="2">
    <source>
        <dbReference type="ARBA" id="ARBA00022448"/>
    </source>
</evidence>
<dbReference type="Gene3D" id="3.40.50.300">
    <property type="entry name" value="P-loop containing nucleotide triphosphate hydrolases"/>
    <property type="match status" value="2"/>
</dbReference>
<feature type="region of interest" description="Disordered" evidence="8">
    <location>
        <begin position="89"/>
        <end position="128"/>
    </location>
</feature>
<evidence type="ECO:0000259" key="10">
    <source>
        <dbReference type="PROSITE" id="PS50893"/>
    </source>
</evidence>
<dbReference type="PROSITE" id="PS50929">
    <property type="entry name" value="ABC_TM1F"/>
    <property type="match status" value="1"/>
</dbReference>
<evidence type="ECO:0000256" key="5">
    <source>
        <dbReference type="ARBA" id="ARBA00022840"/>
    </source>
</evidence>
<evidence type="ECO:0000313" key="13">
    <source>
        <dbReference type="Proteomes" id="UP000298061"/>
    </source>
</evidence>
<protein>
    <recommendedName>
        <fullName evidence="14">ABC transporter domain-containing protein</fullName>
    </recommendedName>
</protein>
<comment type="caution">
    <text evidence="12">The sequence shown here is derived from an EMBL/GenBank/DDBJ whole genome shotgun (WGS) entry which is preliminary data.</text>
</comment>
<dbReference type="GO" id="GO:0016887">
    <property type="term" value="F:ATP hydrolysis activity"/>
    <property type="evidence" value="ECO:0007669"/>
    <property type="project" value="InterPro"/>
</dbReference>
<proteinExistence type="predicted"/>
<comment type="subcellular location">
    <subcellularLocation>
        <location evidence="1">Membrane</location>
    </subcellularLocation>
</comment>
<dbReference type="InterPro" id="IPR011527">
    <property type="entry name" value="ABC1_TM_dom"/>
</dbReference>
<evidence type="ECO:0000256" key="1">
    <source>
        <dbReference type="ARBA" id="ARBA00004370"/>
    </source>
</evidence>
<evidence type="ECO:0000256" key="3">
    <source>
        <dbReference type="ARBA" id="ARBA00022692"/>
    </source>
</evidence>
<dbReference type="GO" id="GO:0016020">
    <property type="term" value="C:membrane"/>
    <property type="evidence" value="ECO:0007669"/>
    <property type="project" value="UniProtKB-SubCell"/>
</dbReference>
<evidence type="ECO:0000256" key="4">
    <source>
        <dbReference type="ARBA" id="ARBA00022741"/>
    </source>
</evidence>
<feature type="transmembrane region" description="Helical" evidence="9">
    <location>
        <begin position="358"/>
        <end position="377"/>
    </location>
</feature>
<evidence type="ECO:0000256" key="7">
    <source>
        <dbReference type="ARBA" id="ARBA00023136"/>
    </source>
</evidence>
<keyword evidence="4" id="KW-0547">Nucleotide-binding</keyword>
<dbReference type="InterPro" id="IPR017871">
    <property type="entry name" value="ABC_transporter-like_CS"/>
</dbReference>
<dbReference type="InterPro" id="IPR036640">
    <property type="entry name" value="ABC1_TM_sf"/>
</dbReference>
<keyword evidence="5" id="KW-0067">ATP-binding</keyword>
<dbReference type="AlphaFoldDB" id="A0A4Y9ZPS7"/>
<dbReference type="SUPFAM" id="SSF90123">
    <property type="entry name" value="ABC transporter transmembrane region"/>
    <property type="match status" value="1"/>
</dbReference>
<reference evidence="12 13" key="1">
    <citation type="submission" date="2019-02" db="EMBL/GenBank/DDBJ databases">
        <title>Genome sequencing of the rare red list fungi Hericium alpestre (H. flagellum).</title>
        <authorList>
            <person name="Buettner E."/>
            <person name="Kellner H."/>
        </authorList>
    </citation>
    <scope>NUCLEOTIDE SEQUENCE [LARGE SCALE GENOMIC DNA]</scope>
    <source>
        <strain evidence="12 13">DSM 108284</strain>
    </source>
</reference>
<organism evidence="12 13">
    <name type="scientific">Hericium alpestre</name>
    <dbReference type="NCBI Taxonomy" id="135208"/>
    <lineage>
        <taxon>Eukaryota</taxon>
        <taxon>Fungi</taxon>
        <taxon>Dikarya</taxon>
        <taxon>Basidiomycota</taxon>
        <taxon>Agaricomycotina</taxon>
        <taxon>Agaricomycetes</taxon>
        <taxon>Russulales</taxon>
        <taxon>Hericiaceae</taxon>
        <taxon>Hericium</taxon>
    </lineage>
</organism>
<accession>A0A4Y9ZPS7</accession>
<feature type="domain" description="ABC transporter" evidence="10">
    <location>
        <begin position="118"/>
        <end position="334"/>
    </location>
</feature>
<dbReference type="SMART" id="SM00382">
    <property type="entry name" value="AAA"/>
    <property type="match status" value="1"/>
</dbReference>
<dbReference type="InterPro" id="IPR003593">
    <property type="entry name" value="AAA+_ATPase"/>
</dbReference>
<keyword evidence="7 9" id="KW-0472">Membrane</keyword>
<keyword evidence="6 9" id="KW-1133">Transmembrane helix</keyword>
<dbReference type="PROSITE" id="PS50893">
    <property type="entry name" value="ABC_TRANSPORTER_2"/>
    <property type="match status" value="1"/>
</dbReference>
<evidence type="ECO:0000256" key="9">
    <source>
        <dbReference type="SAM" id="Phobius"/>
    </source>
</evidence>
<dbReference type="Pfam" id="PF00005">
    <property type="entry name" value="ABC_tran"/>
    <property type="match status" value="1"/>
</dbReference>
<dbReference type="STRING" id="135208.A0A4Y9ZPS7"/>